<evidence type="ECO:0000313" key="3">
    <source>
        <dbReference type="Proteomes" id="UP001369736"/>
    </source>
</evidence>
<keyword evidence="1" id="KW-0812">Transmembrane</keyword>
<evidence type="ECO:0000313" key="2">
    <source>
        <dbReference type="EMBL" id="MEJ2860103.1"/>
    </source>
</evidence>
<proteinExistence type="predicted"/>
<dbReference type="Proteomes" id="UP001369736">
    <property type="component" value="Unassembled WGS sequence"/>
</dbReference>
<reference evidence="2 3" key="1">
    <citation type="submission" date="2024-03" db="EMBL/GenBank/DDBJ databases">
        <title>Actinomycetospora sp. OC33-EN07, a novel actinomycete isolated from wild orchid (Aerides multiflora).</title>
        <authorList>
            <person name="Suriyachadkun C."/>
        </authorList>
    </citation>
    <scope>NUCLEOTIDE SEQUENCE [LARGE SCALE GENOMIC DNA]</scope>
    <source>
        <strain evidence="2 3">OC33-EN07</strain>
    </source>
</reference>
<name>A0ABU8LY90_9PSEU</name>
<accession>A0ABU8LY90</accession>
<gene>
    <name evidence="2" type="ORF">WCD58_02975</name>
</gene>
<keyword evidence="1" id="KW-0472">Membrane</keyword>
<feature type="transmembrane region" description="Helical" evidence="1">
    <location>
        <begin position="45"/>
        <end position="65"/>
    </location>
</feature>
<evidence type="ECO:0000256" key="1">
    <source>
        <dbReference type="SAM" id="Phobius"/>
    </source>
</evidence>
<dbReference type="EMBL" id="JBBEGM010000001">
    <property type="protein sequence ID" value="MEJ2860103.1"/>
    <property type="molecule type" value="Genomic_DNA"/>
</dbReference>
<keyword evidence="1" id="KW-1133">Transmembrane helix</keyword>
<organism evidence="2 3">
    <name type="scientific">Actinomycetospora flava</name>
    <dbReference type="NCBI Taxonomy" id="3129232"/>
    <lineage>
        <taxon>Bacteria</taxon>
        <taxon>Bacillati</taxon>
        <taxon>Actinomycetota</taxon>
        <taxon>Actinomycetes</taxon>
        <taxon>Pseudonocardiales</taxon>
        <taxon>Pseudonocardiaceae</taxon>
        <taxon>Actinomycetospora</taxon>
    </lineage>
</organism>
<comment type="caution">
    <text evidence="2">The sequence shown here is derived from an EMBL/GenBank/DDBJ whole genome shotgun (WGS) entry which is preliminary data.</text>
</comment>
<keyword evidence="3" id="KW-1185">Reference proteome</keyword>
<dbReference type="RefSeq" id="WP_337699327.1">
    <property type="nucleotide sequence ID" value="NZ_JBBEGM010000001.1"/>
</dbReference>
<sequence>MPGFSWPPRDTDRNRFLCRLQVVLYALVTLYFGAFAIATGALLPWTIFTLALAATLVTGVALMLMRSRREREG</sequence>
<feature type="transmembrane region" description="Helical" evidence="1">
    <location>
        <begin position="20"/>
        <end position="39"/>
    </location>
</feature>
<protein>
    <submittedName>
        <fullName evidence="2">Uncharacterized protein</fullName>
    </submittedName>
</protein>